<reference evidence="1 2" key="1">
    <citation type="submission" date="2016-10" db="EMBL/GenBank/DDBJ databases">
        <authorList>
            <person name="de Groot N.N."/>
        </authorList>
    </citation>
    <scope>NUCLEOTIDE SEQUENCE [LARGE SCALE GENOMIC DNA]</scope>
    <source>
        <strain evidence="1 2">DSM 7343</strain>
    </source>
</reference>
<dbReference type="Proteomes" id="UP000199409">
    <property type="component" value="Unassembled WGS sequence"/>
</dbReference>
<evidence type="ECO:0008006" key="3">
    <source>
        <dbReference type="Google" id="ProtNLM"/>
    </source>
</evidence>
<evidence type="ECO:0000313" key="2">
    <source>
        <dbReference type="Proteomes" id="UP000199409"/>
    </source>
</evidence>
<proteinExistence type="predicted"/>
<dbReference type="AlphaFoldDB" id="A0A1H4EJ48"/>
<sequence>MIEKILIRAFIVILLPITILACAPVQPPYVENSKYFNPTNNFSIDLPNNWEVSKKIPNWLENSVCVGTPKNLQAYFENKDIKATIQLDIVKTFLNLKGASDNYYSSTFSRTLIDSFYDGLEKSLDKQEKILNSDRFIEDFTYILNKNNLASLPSKIIEVKLKCNDKEEMIKKELTSYIVLCDKDDTCFVNFSLIAPVSDFEKSKNSFNKMIRSLSAWNLQNSY</sequence>
<protein>
    <recommendedName>
        <fullName evidence="3">Lipoprotein</fullName>
    </recommendedName>
</protein>
<dbReference type="RefSeq" id="WP_092351032.1">
    <property type="nucleotide sequence ID" value="NZ_FNQN01000024.1"/>
</dbReference>
<accession>A0A1H4EJ48</accession>
<organism evidence="1 2">
    <name type="scientific">Desulfuromusa kysingii</name>
    <dbReference type="NCBI Taxonomy" id="37625"/>
    <lineage>
        <taxon>Bacteria</taxon>
        <taxon>Pseudomonadati</taxon>
        <taxon>Thermodesulfobacteriota</taxon>
        <taxon>Desulfuromonadia</taxon>
        <taxon>Desulfuromonadales</taxon>
        <taxon>Geopsychrobacteraceae</taxon>
        <taxon>Desulfuromusa</taxon>
    </lineage>
</organism>
<dbReference type="PROSITE" id="PS51257">
    <property type="entry name" value="PROKAR_LIPOPROTEIN"/>
    <property type="match status" value="1"/>
</dbReference>
<dbReference type="EMBL" id="FNQN01000024">
    <property type="protein sequence ID" value="SEA84917.1"/>
    <property type="molecule type" value="Genomic_DNA"/>
</dbReference>
<keyword evidence="2" id="KW-1185">Reference proteome</keyword>
<gene>
    <name evidence="1" type="ORF">SAMN05660420_03402</name>
</gene>
<name>A0A1H4EJ48_9BACT</name>
<evidence type="ECO:0000313" key="1">
    <source>
        <dbReference type="EMBL" id="SEA84917.1"/>
    </source>
</evidence>